<dbReference type="RefSeq" id="WP_308448311.1">
    <property type="nucleotide sequence ID" value="NZ_JAJEQC010000001.1"/>
</dbReference>
<dbReference type="PANTHER" id="PTHR43218:SF1">
    <property type="entry name" value="PHOSPHORIBOSYLTRANSFERASE"/>
    <property type="match status" value="1"/>
</dbReference>
<name>A0AAE3AJM9_9FIRM</name>
<dbReference type="GO" id="GO:0003999">
    <property type="term" value="F:adenine phosphoribosyltransferase activity"/>
    <property type="evidence" value="ECO:0007669"/>
    <property type="project" value="UniProtKB-EC"/>
</dbReference>
<reference evidence="2" key="1">
    <citation type="submission" date="2021-10" db="EMBL/GenBank/DDBJ databases">
        <title>Anaerobic single-cell dispensing facilitates the cultivation of human gut bacteria.</title>
        <authorList>
            <person name="Afrizal A."/>
        </authorList>
    </citation>
    <scope>NUCLEOTIDE SEQUENCE</scope>
    <source>
        <strain evidence="2">CLA-AA-H250</strain>
    </source>
</reference>
<dbReference type="Gene3D" id="3.40.50.2020">
    <property type="match status" value="1"/>
</dbReference>
<protein>
    <submittedName>
        <fullName evidence="2">Adenine phosphoribosyltransferase</fullName>
        <ecNumber evidence="2">2.4.2.7</ecNumber>
    </submittedName>
</protein>
<feature type="domain" description="Phosphoribosyltransferase" evidence="1">
    <location>
        <begin position="40"/>
        <end position="166"/>
    </location>
</feature>
<sequence length="179" mass="19652">MGEVYKMTIAGCERELPICPISDTLDIAGFVMFGDVEITEKAAKALMEKCPEHDIIITAESKGIPLAYEMARIGCRQYVVARKGIKAYMTNPIKVEVKSITTDHIQTLYLSEEDCAMLKGKRILIVDDVISTGESLSALEDLVHEIGGNVVGKAAVLAEGDAKDRTDIIYLEPLPLFFK</sequence>
<dbReference type="InterPro" id="IPR029057">
    <property type="entry name" value="PRTase-like"/>
</dbReference>
<dbReference type="CDD" id="cd06223">
    <property type="entry name" value="PRTases_typeI"/>
    <property type="match status" value="1"/>
</dbReference>
<dbReference type="SUPFAM" id="SSF53271">
    <property type="entry name" value="PRTase-like"/>
    <property type="match status" value="1"/>
</dbReference>
<keyword evidence="2" id="KW-0328">Glycosyltransferase</keyword>
<dbReference type="EMBL" id="JAJEQC010000001">
    <property type="protein sequence ID" value="MCC2135683.1"/>
    <property type="molecule type" value="Genomic_DNA"/>
</dbReference>
<dbReference type="EC" id="2.4.2.7" evidence="2"/>
<evidence type="ECO:0000313" key="3">
    <source>
        <dbReference type="Proteomes" id="UP001199424"/>
    </source>
</evidence>
<dbReference type="Pfam" id="PF00156">
    <property type="entry name" value="Pribosyltran"/>
    <property type="match status" value="1"/>
</dbReference>
<evidence type="ECO:0000313" key="2">
    <source>
        <dbReference type="EMBL" id="MCC2135683.1"/>
    </source>
</evidence>
<dbReference type="PANTHER" id="PTHR43218">
    <property type="entry name" value="PHOSPHORIBOSYLTRANSFERASE-RELATED"/>
    <property type="match status" value="1"/>
</dbReference>
<dbReference type="Proteomes" id="UP001199424">
    <property type="component" value="Unassembled WGS sequence"/>
</dbReference>
<organism evidence="2 3">
    <name type="scientific">Hominenteromicrobium mulieris</name>
    <dbReference type="NCBI Taxonomy" id="2885357"/>
    <lineage>
        <taxon>Bacteria</taxon>
        <taxon>Bacillati</taxon>
        <taxon>Bacillota</taxon>
        <taxon>Clostridia</taxon>
        <taxon>Eubacteriales</taxon>
        <taxon>Oscillospiraceae</taxon>
        <taxon>Hominenteromicrobium</taxon>
    </lineage>
</organism>
<proteinExistence type="predicted"/>
<dbReference type="AlphaFoldDB" id="A0AAE3AJM9"/>
<dbReference type="NCBIfam" id="NF005592">
    <property type="entry name" value="PRK07322.1"/>
    <property type="match status" value="1"/>
</dbReference>
<dbReference type="InterPro" id="IPR000836">
    <property type="entry name" value="PRTase_dom"/>
</dbReference>
<keyword evidence="3" id="KW-1185">Reference proteome</keyword>
<keyword evidence="2" id="KW-0808">Transferase</keyword>
<evidence type="ECO:0000259" key="1">
    <source>
        <dbReference type="Pfam" id="PF00156"/>
    </source>
</evidence>
<comment type="caution">
    <text evidence="2">The sequence shown here is derived from an EMBL/GenBank/DDBJ whole genome shotgun (WGS) entry which is preliminary data.</text>
</comment>
<gene>
    <name evidence="2" type="ORF">LKD31_01455</name>
</gene>
<accession>A0AAE3AJM9</accession>